<name>A0A9D1TT68_9GAMM</name>
<evidence type="ECO:0000313" key="3">
    <source>
        <dbReference type="Proteomes" id="UP000823934"/>
    </source>
</evidence>
<dbReference type="AlphaFoldDB" id="A0A9D1TT68"/>
<dbReference type="Gene3D" id="3.40.50.300">
    <property type="entry name" value="P-loop containing nucleotide triphosphate hydrolases"/>
    <property type="match status" value="1"/>
</dbReference>
<reference evidence="2" key="1">
    <citation type="journal article" date="2021" name="PeerJ">
        <title>Extensive microbial diversity within the chicken gut microbiome revealed by metagenomics and culture.</title>
        <authorList>
            <person name="Gilroy R."/>
            <person name="Ravi A."/>
            <person name="Getino M."/>
            <person name="Pursley I."/>
            <person name="Horton D.L."/>
            <person name="Alikhan N.F."/>
            <person name="Baker D."/>
            <person name="Gharbi K."/>
            <person name="Hall N."/>
            <person name="Watson M."/>
            <person name="Adriaenssens E.M."/>
            <person name="Foster-Nyarko E."/>
            <person name="Jarju S."/>
            <person name="Secka A."/>
            <person name="Antonio M."/>
            <person name="Oren A."/>
            <person name="Chaudhuri R.R."/>
            <person name="La Ragione R."/>
            <person name="Hildebrand F."/>
            <person name="Pallen M.J."/>
        </authorList>
    </citation>
    <scope>NUCLEOTIDE SEQUENCE</scope>
    <source>
        <strain evidence="2">CHK160-9182</strain>
    </source>
</reference>
<gene>
    <name evidence="2" type="ORF">H9889_01100</name>
</gene>
<comment type="caution">
    <text evidence="2">The sequence shown here is derived from an EMBL/GenBank/DDBJ whole genome shotgun (WGS) entry which is preliminary data.</text>
</comment>
<dbReference type="Proteomes" id="UP000823934">
    <property type="component" value="Unassembled WGS sequence"/>
</dbReference>
<dbReference type="PANTHER" id="PTHR13696:SF99">
    <property type="entry name" value="COBYRINIC ACID AC-DIAMIDE SYNTHASE"/>
    <property type="match status" value="1"/>
</dbReference>
<accession>A0A9D1TT68</accession>
<evidence type="ECO:0000259" key="1">
    <source>
        <dbReference type="Pfam" id="PF13614"/>
    </source>
</evidence>
<dbReference type="InterPro" id="IPR027417">
    <property type="entry name" value="P-loop_NTPase"/>
</dbReference>
<dbReference type="EMBL" id="DXHP01000027">
    <property type="protein sequence ID" value="HIW05913.1"/>
    <property type="molecule type" value="Genomic_DNA"/>
</dbReference>
<reference evidence="2" key="2">
    <citation type="submission" date="2021-04" db="EMBL/GenBank/DDBJ databases">
        <authorList>
            <person name="Gilroy R."/>
        </authorList>
    </citation>
    <scope>NUCLEOTIDE SEQUENCE</scope>
    <source>
        <strain evidence="2">CHK160-9182</strain>
    </source>
</reference>
<protein>
    <submittedName>
        <fullName evidence="2">AAA family ATPase</fullName>
    </submittedName>
</protein>
<dbReference type="Pfam" id="PF13614">
    <property type="entry name" value="AAA_31"/>
    <property type="match status" value="1"/>
</dbReference>
<feature type="domain" description="AAA" evidence="1">
    <location>
        <begin position="1"/>
        <end position="216"/>
    </location>
</feature>
<proteinExistence type="predicted"/>
<evidence type="ECO:0000313" key="2">
    <source>
        <dbReference type="EMBL" id="HIW05913.1"/>
    </source>
</evidence>
<dbReference type="InterPro" id="IPR025669">
    <property type="entry name" value="AAA_dom"/>
</dbReference>
<organism evidence="2 3">
    <name type="scientific">Candidatus Ignatzschineria merdigallinarum</name>
    <dbReference type="NCBI Taxonomy" id="2838621"/>
    <lineage>
        <taxon>Bacteria</taxon>
        <taxon>Pseudomonadati</taxon>
        <taxon>Pseudomonadota</taxon>
        <taxon>Gammaproteobacteria</taxon>
        <taxon>Cardiobacteriales</taxon>
        <taxon>Ignatzschineriaceae</taxon>
        <taxon>Ignatzschineria</taxon>
    </lineage>
</organism>
<dbReference type="CDD" id="cd02042">
    <property type="entry name" value="ParAB_family"/>
    <property type="match status" value="1"/>
</dbReference>
<sequence>MKILSIFNNKGGVGKSTLTYHLAHSLAALNKNVLLVDLDPQCNLTICALHEKELHDIWAVEDDYIEDFESSYEQNKTIINNTRSIHFLLKPSEDGVSELKQLPPPKNIAKNVDIIPGRLSLHKFENKIAERWSGLYQSENLSIRTVTNIRSICKKYAEKYRYDYILIDTSPSLGILNKVIISTVDGFFIPAQPDMFSLYGVRNIGNSLELWQKEFQSIYSLLSDTKRNQFPEEFVQFLGYSIYNAKKYSKNKDSTAGNKYDLAQAHFQYVNKIPNTILEYIQKTNRKNFDDQQIANPIGESSIIHTHNTFPAMAQALKCPMWEVPNVYANLNDEQKDELKENGFEFNQGNKGRLETIKEQYIAFTQDFIKRVEQLG</sequence>
<dbReference type="PANTHER" id="PTHR13696">
    <property type="entry name" value="P-LOOP CONTAINING NUCLEOSIDE TRIPHOSPHATE HYDROLASE"/>
    <property type="match status" value="1"/>
</dbReference>
<dbReference type="InterPro" id="IPR050678">
    <property type="entry name" value="DNA_Partitioning_ATPase"/>
</dbReference>
<dbReference type="SUPFAM" id="SSF52540">
    <property type="entry name" value="P-loop containing nucleoside triphosphate hydrolases"/>
    <property type="match status" value="1"/>
</dbReference>